<proteinExistence type="predicted"/>
<dbReference type="InterPro" id="IPR002575">
    <property type="entry name" value="Aminoglycoside_PTrfase"/>
</dbReference>
<protein>
    <recommendedName>
        <fullName evidence="1">Aminoglycoside phosphotransferase domain-containing protein</fullName>
    </recommendedName>
</protein>
<comment type="caution">
    <text evidence="2">The sequence shown here is derived from an EMBL/GenBank/DDBJ whole genome shotgun (WGS) entry which is preliminary data.</text>
</comment>
<dbReference type="RefSeq" id="WP_179790990.1">
    <property type="nucleotide sequence ID" value="NZ_BAAARR010000045.1"/>
</dbReference>
<reference evidence="2 3" key="1">
    <citation type="submission" date="2020-07" db="EMBL/GenBank/DDBJ databases">
        <title>Sequencing the genomes of 1000 actinobacteria strains.</title>
        <authorList>
            <person name="Klenk H.-P."/>
        </authorList>
    </citation>
    <scope>NUCLEOTIDE SEQUENCE [LARGE SCALE GENOMIC DNA]</scope>
    <source>
        <strain evidence="2 3">DSM 18448</strain>
    </source>
</reference>
<organism evidence="2 3">
    <name type="scientific">Actinopolymorpha rutila</name>
    <dbReference type="NCBI Taxonomy" id="446787"/>
    <lineage>
        <taxon>Bacteria</taxon>
        <taxon>Bacillati</taxon>
        <taxon>Actinomycetota</taxon>
        <taxon>Actinomycetes</taxon>
        <taxon>Propionibacteriales</taxon>
        <taxon>Actinopolymorphaceae</taxon>
        <taxon>Actinopolymorpha</taxon>
    </lineage>
</organism>
<accession>A0A852ZVX6</accession>
<dbReference type="AlphaFoldDB" id="A0A852ZVX6"/>
<dbReference type="Proteomes" id="UP000579605">
    <property type="component" value="Unassembled WGS sequence"/>
</dbReference>
<dbReference type="EMBL" id="JACBZH010000001">
    <property type="protein sequence ID" value="NYH93469.1"/>
    <property type="molecule type" value="Genomic_DNA"/>
</dbReference>
<evidence type="ECO:0000313" key="2">
    <source>
        <dbReference type="EMBL" id="NYH93469.1"/>
    </source>
</evidence>
<evidence type="ECO:0000313" key="3">
    <source>
        <dbReference type="Proteomes" id="UP000579605"/>
    </source>
</evidence>
<keyword evidence="3" id="KW-1185">Reference proteome</keyword>
<evidence type="ECO:0000259" key="1">
    <source>
        <dbReference type="Pfam" id="PF01636"/>
    </source>
</evidence>
<dbReference type="InterPro" id="IPR011009">
    <property type="entry name" value="Kinase-like_dom_sf"/>
</dbReference>
<sequence length="336" mass="37734">MDTPTPQAIAQAFELGRPLGSLVHVRSGDTDTWRLDTSRGRYFVKKYRPMSAGLYLGTDLVGQLEAAMSFERRALDAGIDMADPVLPVDPCVGWLARVGERLFRVHRWIEHRALRADDQVGCWLGRTMARIHRLAPLEQIGLPAWWHRPVGPRTKWEDWFAEARRQNRVWSELAGERLPGILDLSARIHRLCAGAPDRVTTHGDFKAHNMLMARTGPVLVDWDAVREDSAALEAGRVAYIFGAGEPERVDEILRSYADAGGDLAWAGPDLFLSVARHDLHVLFERVQVSLGELPASWWMGDDQRNEQTIGDLLRELTAKVARLDQLAVSTGDLRAR</sequence>
<dbReference type="Gene3D" id="3.90.1200.10">
    <property type="match status" value="1"/>
</dbReference>
<gene>
    <name evidence="2" type="ORF">F4554_006107</name>
</gene>
<dbReference type="Pfam" id="PF01636">
    <property type="entry name" value="APH"/>
    <property type="match status" value="1"/>
</dbReference>
<dbReference type="SUPFAM" id="SSF56112">
    <property type="entry name" value="Protein kinase-like (PK-like)"/>
    <property type="match status" value="1"/>
</dbReference>
<feature type="domain" description="Aminoglycoside phosphotransferase" evidence="1">
    <location>
        <begin position="29"/>
        <end position="257"/>
    </location>
</feature>
<name>A0A852ZVX6_9ACTN</name>